<evidence type="ECO:0008006" key="4">
    <source>
        <dbReference type="Google" id="ProtNLM"/>
    </source>
</evidence>
<keyword evidence="3" id="KW-1185">Reference proteome</keyword>
<protein>
    <recommendedName>
        <fullName evidence="4">DUF559 domain-containing protein</fullName>
    </recommendedName>
</protein>
<dbReference type="InterPro" id="IPR011335">
    <property type="entry name" value="Restrct_endonuc-II-like"/>
</dbReference>
<evidence type="ECO:0000313" key="2">
    <source>
        <dbReference type="EMBL" id="REK73398.1"/>
    </source>
</evidence>
<dbReference type="AlphaFoldDB" id="A0A371PD03"/>
<dbReference type="OrthoDB" id="3173471at2"/>
<gene>
    <name evidence="2" type="ORF">DX116_07565</name>
</gene>
<feature type="region of interest" description="Disordered" evidence="1">
    <location>
        <begin position="182"/>
        <end position="209"/>
    </location>
</feature>
<organism evidence="2 3">
    <name type="scientific">Aeromicrobium endophyticum</name>
    <dbReference type="NCBI Taxonomy" id="2292704"/>
    <lineage>
        <taxon>Bacteria</taxon>
        <taxon>Bacillati</taxon>
        <taxon>Actinomycetota</taxon>
        <taxon>Actinomycetes</taxon>
        <taxon>Propionibacteriales</taxon>
        <taxon>Nocardioidaceae</taxon>
        <taxon>Aeromicrobium</taxon>
    </lineage>
</organism>
<dbReference type="EMBL" id="QUBR01000001">
    <property type="protein sequence ID" value="REK73398.1"/>
    <property type="molecule type" value="Genomic_DNA"/>
</dbReference>
<accession>A0A371PD03</accession>
<sequence>MLTVPSELHGRPFTASQAAEADDRELLRIGDWLVRRDHVDLLELRGFVLEQHLDGVQRARRVAPLVRENVDSAKESDVRWILWSSGLPVPEPDLPIVDEHGVRVARGDLVYVRWNVVVEHGGWHHERDADQRQRDHLRRERLEAFGWRVIVVTVKDFDDERSIAWRVHQALVERGYRGARPRCGWQDPPNSRTARIGGLHPPHRGDGGG</sequence>
<evidence type="ECO:0000256" key="1">
    <source>
        <dbReference type="SAM" id="MobiDB-lite"/>
    </source>
</evidence>
<dbReference type="Proteomes" id="UP000265581">
    <property type="component" value="Unassembled WGS sequence"/>
</dbReference>
<evidence type="ECO:0000313" key="3">
    <source>
        <dbReference type="Proteomes" id="UP000265581"/>
    </source>
</evidence>
<comment type="caution">
    <text evidence="2">The sequence shown here is derived from an EMBL/GenBank/DDBJ whole genome shotgun (WGS) entry which is preliminary data.</text>
</comment>
<dbReference type="RefSeq" id="WP_119703510.1">
    <property type="nucleotide sequence ID" value="NZ_JBHSOI010000001.1"/>
</dbReference>
<reference evidence="2 3" key="1">
    <citation type="submission" date="2018-08" db="EMBL/GenBank/DDBJ databases">
        <title>Aeromicrobium sp. M2KJ-4, whole genome shotgun sequence.</title>
        <authorList>
            <person name="Tuo L."/>
        </authorList>
    </citation>
    <scope>NUCLEOTIDE SEQUENCE [LARGE SCALE GENOMIC DNA]</scope>
    <source>
        <strain evidence="2 3">M2KJ-4</strain>
    </source>
</reference>
<name>A0A371PD03_9ACTN</name>
<dbReference type="SUPFAM" id="SSF52980">
    <property type="entry name" value="Restriction endonuclease-like"/>
    <property type="match status" value="1"/>
</dbReference>
<proteinExistence type="predicted"/>
<dbReference type="Gene3D" id="3.40.960.10">
    <property type="entry name" value="VSR Endonuclease"/>
    <property type="match status" value="1"/>
</dbReference>